<evidence type="ECO:0000313" key="7">
    <source>
        <dbReference type="Proteomes" id="UP000003277"/>
    </source>
</evidence>
<dbReference type="GO" id="GO:0017061">
    <property type="term" value="F:S-methyl-5-thioadenosine phosphorylase activity"/>
    <property type="evidence" value="ECO:0007669"/>
    <property type="project" value="InterPro"/>
</dbReference>
<dbReference type="Pfam" id="PF01048">
    <property type="entry name" value="PNP_UDP_1"/>
    <property type="match status" value="1"/>
</dbReference>
<feature type="binding site" evidence="4">
    <location>
        <position position="184"/>
    </location>
    <ligand>
        <name>phosphate</name>
        <dbReference type="ChEBI" id="CHEBI:43474"/>
    </ligand>
</feature>
<evidence type="ECO:0000256" key="4">
    <source>
        <dbReference type="HAMAP-Rule" id="MF_01963"/>
    </source>
</evidence>
<evidence type="ECO:0000256" key="2">
    <source>
        <dbReference type="ARBA" id="ARBA00022679"/>
    </source>
</evidence>
<reference evidence="6 7" key="1">
    <citation type="submission" date="2011-11" db="EMBL/GenBank/DDBJ databases">
        <title>The Genome Sequence of Dialister succinatiphilus YIT 11850.</title>
        <authorList>
            <consortium name="The Broad Institute Genome Sequencing Platform"/>
            <person name="Earl A."/>
            <person name="Ward D."/>
            <person name="Feldgarden M."/>
            <person name="Gevers D."/>
            <person name="Morotomi M."/>
            <person name="Young S.K."/>
            <person name="Zeng Q."/>
            <person name="Gargeya S."/>
            <person name="Fitzgerald M."/>
            <person name="Haas B."/>
            <person name="Abouelleil A."/>
            <person name="Alvarado L."/>
            <person name="Arachchi H.M."/>
            <person name="Berlin A."/>
            <person name="Brown A."/>
            <person name="Chapman S.B."/>
            <person name="Dunbar C."/>
            <person name="Gearin G."/>
            <person name="Goldberg J."/>
            <person name="Griggs A."/>
            <person name="Gujja S."/>
            <person name="Heiman D."/>
            <person name="Howarth C."/>
            <person name="Lui A."/>
            <person name="MacDonald P.J.P."/>
            <person name="Montmayeur A."/>
            <person name="Murphy C."/>
            <person name="Neiman D."/>
            <person name="Pearson M."/>
            <person name="Priest M."/>
            <person name="Roberts A."/>
            <person name="Saif S."/>
            <person name="Shea T."/>
            <person name="Sisk P."/>
            <person name="Stolte C."/>
            <person name="Sykes S."/>
            <person name="Wortman J."/>
            <person name="Nusbaum C."/>
            <person name="Birren B."/>
        </authorList>
    </citation>
    <scope>NUCLEOTIDE SEQUENCE [LARGE SCALE GENOMIC DNA]</scope>
    <source>
        <strain evidence="6 7">YIT 11850</strain>
    </source>
</reference>
<dbReference type="PATRIC" id="fig|742743.3.peg.553"/>
<keyword evidence="2 4" id="KW-0808">Transferase</keyword>
<dbReference type="SUPFAM" id="SSF53167">
    <property type="entry name" value="Purine and uridine phosphorylases"/>
    <property type="match status" value="1"/>
</dbReference>
<name>H1CYU8_9FIRM</name>
<dbReference type="HAMAP" id="MF_01963">
    <property type="entry name" value="MTAP"/>
    <property type="match status" value="1"/>
</dbReference>
<dbReference type="CDD" id="cd09010">
    <property type="entry name" value="MTAP_SsMTAPII_like_MTIP"/>
    <property type="match status" value="1"/>
</dbReference>
<dbReference type="eggNOG" id="COG0005">
    <property type="taxonomic scope" value="Bacteria"/>
</dbReference>
<dbReference type="FunFam" id="3.40.50.1580:FF:000012">
    <property type="entry name" value="Probable 6-oxopurine nucleoside phosphorylase"/>
    <property type="match status" value="1"/>
</dbReference>
<dbReference type="EC" id="2.4.2.1" evidence="4"/>
<comment type="caution">
    <text evidence="6">The sequence shown here is derived from an EMBL/GenBank/DDBJ whole genome shotgun (WGS) entry which is preliminary data.</text>
</comment>
<dbReference type="InterPro" id="IPR035994">
    <property type="entry name" value="Nucleoside_phosphorylase_sf"/>
</dbReference>
<evidence type="ECO:0000256" key="1">
    <source>
        <dbReference type="ARBA" id="ARBA00022676"/>
    </source>
</evidence>
<dbReference type="InterPro" id="IPR010044">
    <property type="entry name" value="MTAP"/>
</dbReference>
<dbReference type="RefSeq" id="WP_008859040.1">
    <property type="nucleotide sequence ID" value="NZ_JH591187.1"/>
</dbReference>
<comment type="function">
    <text evidence="4">Purine nucleoside phosphorylase which is highly specific for 6-oxopurine nucleosides. Cleaves guanosine or inosine to respective bases and sugar-1-phosphate molecules. Involved in purine salvage.</text>
</comment>
<dbReference type="PANTHER" id="PTHR42679">
    <property type="entry name" value="S-METHYL-5'-THIOADENOSINE PHOSPHORYLASE"/>
    <property type="match status" value="1"/>
</dbReference>
<feature type="binding site" evidence="4">
    <location>
        <position position="10"/>
    </location>
    <ligand>
        <name>phosphate</name>
        <dbReference type="ChEBI" id="CHEBI:43474"/>
    </ligand>
</feature>
<feature type="site" description="Important for substrate specificity" evidence="4">
    <location>
        <position position="219"/>
    </location>
</feature>
<proteinExistence type="inferred from homology"/>
<organism evidence="6 7">
    <name type="scientific">Dialister succinatiphilus YIT 11850</name>
    <dbReference type="NCBI Taxonomy" id="742743"/>
    <lineage>
        <taxon>Bacteria</taxon>
        <taxon>Bacillati</taxon>
        <taxon>Bacillota</taxon>
        <taxon>Negativicutes</taxon>
        <taxon>Veillonellales</taxon>
        <taxon>Veillonellaceae</taxon>
        <taxon>Dialister</taxon>
    </lineage>
</organism>
<dbReference type="AlphaFoldDB" id="H1CYU8"/>
<feature type="site" description="Important for substrate specificity" evidence="4">
    <location>
        <position position="165"/>
    </location>
</feature>
<comment type="similarity">
    <text evidence="4">Belongs to the PNP/MTAP phosphorylase family. MTAP subfamily.</text>
</comment>
<comment type="miscellaneous">
    <text evidence="4">Although this enzyme belongs to the family of MTA phosphorylases based on sequence homology, it has been shown that conserved amino acid substitutions in the substrate binding pocket convert the substrate specificity of this enzyme from 6-aminopurines to 6-oxopurines.</text>
</comment>
<dbReference type="GO" id="GO:0005829">
    <property type="term" value="C:cytosol"/>
    <property type="evidence" value="ECO:0007669"/>
    <property type="project" value="TreeGrafter"/>
</dbReference>
<keyword evidence="7" id="KW-1185">Reference proteome</keyword>
<feature type="binding site" evidence="4">
    <location>
        <begin position="83"/>
        <end position="84"/>
    </location>
    <ligand>
        <name>phosphate</name>
        <dbReference type="ChEBI" id="CHEBI:43474"/>
    </ligand>
</feature>
<comment type="pathway">
    <text evidence="4">Purine metabolism; purine nucleoside salvage.</text>
</comment>
<evidence type="ECO:0000313" key="6">
    <source>
        <dbReference type="EMBL" id="EHO63519.1"/>
    </source>
</evidence>
<dbReference type="HOGENOM" id="CLU_054456_0_2_9"/>
<dbReference type="Gene3D" id="3.40.50.1580">
    <property type="entry name" value="Nucleoside phosphorylase domain"/>
    <property type="match status" value="1"/>
</dbReference>
<dbReference type="InterPro" id="IPR000845">
    <property type="entry name" value="Nucleoside_phosphorylase_d"/>
</dbReference>
<protein>
    <recommendedName>
        <fullName evidence="4">Probable 6-oxopurine nucleoside phosphorylase</fullName>
        <ecNumber evidence="4">2.4.2.1</ecNumber>
    </recommendedName>
    <alternativeName>
        <fullName evidence="4">Purine nucleoside phosphorylase</fullName>
        <shortName evidence="4">PNP</shortName>
    </alternativeName>
</protein>
<dbReference type="UniPathway" id="UPA00606"/>
<feature type="binding site" evidence="4">
    <location>
        <position position="183"/>
    </location>
    <ligand>
        <name>substrate</name>
    </ligand>
</feature>
<gene>
    <name evidence="6" type="ORF">HMPREF9453_00536</name>
</gene>
<comment type="subunit">
    <text evidence="4">Homohexamer. Dimer of a homotrimer.</text>
</comment>
<dbReference type="NCBIfam" id="NF006599">
    <property type="entry name" value="PRK09136.1"/>
    <property type="match status" value="1"/>
</dbReference>
<sequence length="265" mass="29521">MSKLAFIGGTGVYDPGILTDLHSEIIDTPYGKASYESGRFGDKEIIFLARHGVHHTIPPHKINYRANIYALKMLDVKAVVSTTAVGSLNPDYKAGELVLVDQFIDMTKSREGTFYDGEHYGVAHLDMTHPYCETLRQAIIRAAEEEHITLHPHGTYICTEGPRFETPAEIKAYRQWGADVVGMTNLPECVLAREAEICYSTISMVTNFAAGISDTPLSHREVVDCMNHNLESFKKIITILSRTYDPDTECSCHHAAKDFGGFHLL</sequence>
<dbReference type="Proteomes" id="UP000003277">
    <property type="component" value="Unassembled WGS sequence"/>
</dbReference>
<feature type="domain" description="Nucleoside phosphorylase" evidence="5">
    <location>
        <begin position="4"/>
        <end position="238"/>
    </location>
</feature>
<feature type="binding site" evidence="4">
    <location>
        <begin position="50"/>
        <end position="51"/>
    </location>
    <ligand>
        <name>phosphate</name>
        <dbReference type="ChEBI" id="CHEBI:43474"/>
    </ligand>
</feature>
<dbReference type="STRING" id="742743.HMPREF9453_00536"/>
<keyword evidence="1 4" id="KW-0328">Glycosyltransferase</keyword>
<keyword evidence="3 4" id="KW-0660">Purine salvage</keyword>
<comment type="catalytic activity">
    <reaction evidence="4">
        <text>a purine D-ribonucleoside + phosphate = a purine nucleobase + alpha-D-ribose 1-phosphate</text>
        <dbReference type="Rhea" id="RHEA:19805"/>
        <dbReference type="ChEBI" id="CHEBI:26386"/>
        <dbReference type="ChEBI" id="CHEBI:43474"/>
        <dbReference type="ChEBI" id="CHEBI:57720"/>
        <dbReference type="ChEBI" id="CHEBI:142355"/>
        <dbReference type="EC" id="2.4.2.1"/>
    </reaction>
</comment>
<dbReference type="PANTHER" id="PTHR42679:SF2">
    <property type="entry name" value="S-METHYL-5'-THIOADENOSINE PHOSPHORYLASE"/>
    <property type="match status" value="1"/>
</dbReference>
<accession>H1CYU8</accession>
<dbReference type="GO" id="GO:0019509">
    <property type="term" value="P:L-methionine salvage from methylthioadenosine"/>
    <property type="evidence" value="ECO:0007669"/>
    <property type="project" value="TreeGrafter"/>
</dbReference>
<dbReference type="GO" id="GO:0006166">
    <property type="term" value="P:purine ribonucleoside salvage"/>
    <property type="evidence" value="ECO:0007669"/>
    <property type="project" value="UniProtKB-UniRule"/>
</dbReference>
<dbReference type="EMBL" id="ADLT01000015">
    <property type="protein sequence ID" value="EHO63519.1"/>
    <property type="molecule type" value="Genomic_DNA"/>
</dbReference>
<dbReference type="OrthoDB" id="1523230at2"/>
<evidence type="ECO:0000259" key="5">
    <source>
        <dbReference type="Pfam" id="PF01048"/>
    </source>
</evidence>
<dbReference type="NCBIfam" id="TIGR01694">
    <property type="entry name" value="MTAP"/>
    <property type="match status" value="1"/>
</dbReference>
<evidence type="ECO:0000256" key="3">
    <source>
        <dbReference type="ARBA" id="ARBA00022726"/>
    </source>
</evidence>
<feature type="binding site" evidence="4">
    <location>
        <begin position="207"/>
        <end position="209"/>
    </location>
    <ligand>
        <name>substrate</name>
    </ligand>
</feature>